<feature type="chain" id="PRO_5044628345" evidence="2">
    <location>
        <begin position="21"/>
        <end position="143"/>
    </location>
</feature>
<keyword evidence="8" id="KW-1185">Reference proteome</keyword>
<reference evidence="3 7" key="2">
    <citation type="journal article" date="2020" name="Microbiol. Resour. Announc.">
        <title>Complete genome sequence of Pseudomonas otitidis strain MrB4, isolated from Lake Biwa in Japan.</title>
        <authorList>
            <person name="Miyazaki K."/>
            <person name="Hase E."/>
            <person name="Maruya T."/>
        </authorList>
    </citation>
    <scope>NUCLEOTIDE SEQUENCE [LARGE SCALE GENOMIC DNA]</scope>
    <source>
        <strain evidence="3 7">MrB4</strain>
    </source>
</reference>
<dbReference type="EMBL" id="WTFN01000017">
    <property type="protein sequence ID" value="MWK56145.1"/>
    <property type="molecule type" value="Genomic_DNA"/>
</dbReference>
<dbReference type="AlphaFoldDB" id="A0A679GQU7"/>
<reference evidence="4 8" key="3">
    <citation type="submission" date="2023-10" db="EMBL/GenBank/DDBJ databases">
        <title>Pseudomonas otitidis isolated from a paediatric patient with cystic fibrosis in Chile.</title>
        <authorList>
            <person name="Amsteins-Romero L."/>
            <person name="Opazo-Capurro A."/>
            <person name="Matus-Kohler M."/>
            <person name="Gonzalez-Rocha G."/>
        </authorList>
    </citation>
    <scope>NUCLEOTIDE SEQUENCE [LARGE SCALE GENOMIC DNA]</scope>
    <source>
        <strain evidence="4 8">P-714</strain>
    </source>
</reference>
<dbReference type="Proteomes" id="UP000461288">
    <property type="component" value="Unassembled WGS sequence"/>
</dbReference>
<dbReference type="PANTHER" id="PTHR38102:SF1">
    <property type="entry name" value="PERIPLASMIC CHAPERONE SPY"/>
    <property type="match status" value="1"/>
</dbReference>
<feature type="region of interest" description="Disordered" evidence="1">
    <location>
        <begin position="23"/>
        <end position="44"/>
    </location>
</feature>
<evidence type="ECO:0000256" key="2">
    <source>
        <dbReference type="SAM" id="SignalP"/>
    </source>
</evidence>
<protein>
    <submittedName>
        <fullName evidence="5">LTXXQ domain protein</fullName>
    </submittedName>
    <submittedName>
        <fullName evidence="4">Spy/CpxP family protein refolding chaperone</fullName>
    </submittedName>
</protein>
<dbReference type="Proteomes" id="UP000501237">
    <property type="component" value="Chromosome"/>
</dbReference>
<dbReference type="PANTHER" id="PTHR38102">
    <property type="entry name" value="PERIPLASMIC CHAPERONE SPY"/>
    <property type="match status" value="1"/>
</dbReference>
<sequence length="143" mass="16003">MRKTIAALLFAAALPTVAMAMPEGGPRGEPGFGGPGGHGGPHLFKELDLTREQRQKVGKLMGESMKARQDITRKYLDKLPEAERKAMEAEIKASEDKNRADIRALLTPEQQKDFDAEVKKMDERRAERAEFEAWKAQRAQKAQ</sequence>
<evidence type="ECO:0000313" key="6">
    <source>
        <dbReference type="Proteomes" id="UP000461288"/>
    </source>
</evidence>
<dbReference type="GO" id="GO:0051082">
    <property type="term" value="F:unfolded protein binding"/>
    <property type="evidence" value="ECO:0007669"/>
    <property type="project" value="TreeGrafter"/>
</dbReference>
<dbReference type="Gene3D" id="1.20.120.1490">
    <property type="match status" value="1"/>
</dbReference>
<dbReference type="KEGG" id="poj:PtoMrB4_38860"/>
<dbReference type="GO" id="GO:0030288">
    <property type="term" value="C:outer membrane-bounded periplasmic space"/>
    <property type="evidence" value="ECO:0007669"/>
    <property type="project" value="TreeGrafter"/>
</dbReference>
<dbReference type="RefSeq" id="WP_044408780.1">
    <property type="nucleotide sequence ID" value="NZ_AP022642.1"/>
</dbReference>
<dbReference type="EMBL" id="AP022642">
    <property type="protein sequence ID" value="BCA29909.1"/>
    <property type="molecule type" value="Genomic_DNA"/>
</dbReference>
<evidence type="ECO:0000313" key="4">
    <source>
        <dbReference type="EMBL" id="MDV3439479.1"/>
    </source>
</evidence>
<dbReference type="InterPro" id="IPR052211">
    <property type="entry name" value="Cpx_auxiliary_protein"/>
</dbReference>
<name>A0A679GQU7_9GAMM</name>
<evidence type="ECO:0000313" key="3">
    <source>
        <dbReference type="EMBL" id="BCA29909.1"/>
    </source>
</evidence>
<dbReference type="Proteomes" id="UP001273935">
    <property type="component" value="Unassembled WGS sequence"/>
</dbReference>
<organism evidence="3 7">
    <name type="scientific">Metapseudomonas otitidis</name>
    <dbReference type="NCBI Taxonomy" id="319939"/>
    <lineage>
        <taxon>Bacteria</taxon>
        <taxon>Pseudomonadati</taxon>
        <taxon>Pseudomonadota</taxon>
        <taxon>Gammaproteobacteria</taxon>
        <taxon>Pseudomonadales</taxon>
        <taxon>Pseudomonadaceae</taxon>
        <taxon>Metapseudomonas</taxon>
    </lineage>
</organism>
<accession>A0A679GQU7</accession>
<gene>
    <name evidence="5" type="ORF">GO594_09170</name>
    <name evidence="3" type="ORF">PtoMrB4_38860</name>
    <name evidence="4" type="ORF">R0G64_08590</name>
</gene>
<dbReference type="GeneID" id="57399107"/>
<evidence type="ECO:0000313" key="8">
    <source>
        <dbReference type="Proteomes" id="UP001273935"/>
    </source>
</evidence>
<dbReference type="EMBL" id="JAWJUL010000024">
    <property type="protein sequence ID" value="MDV3439479.1"/>
    <property type="molecule type" value="Genomic_DNA"/>
</dbReference>
<evidence type="ECO:0000313" key="7">
    <source>
        <dbReference type="Proteomes" id="UP000501237"/>
    </source>
</evidence>
<feature type="compositionally biased region" description="Gly residues" evidence="1">
    <location>
        <begin position="25"/>
        <end position="40"/>
    </location>
</feature>
<evidence type="ECO:0000256" key="1">
    <source>
        <dbReference type="SAM" id="MobiDB-lite"/>
    </source>
</evidence>
<proteinExistence type="predicted"/>
<evidence type="ECO:0000313" key="5">
    <source>
        <dbReference type="EMBL" id="MWK56145.1"/>
    </source>
</evidence>
<reference evidence="5 6" key="1">
    <citation type="submission" date="2019-12" db="EMBL/GenBank/DDBJ databases">
        <title>Draft genome sequence of Pseudomonas otitidis recovered from a chicken carcass.</title>
        <authorList>
            <person name="Vieira T.R."/>
            <person name="Oliviera E.F.C."/>
            <person name="Silva N.M.V."/>
            <person name="Sambrano G.E."/>
            <person name="Cibulski S.P."/>
            <person name="Cardoso M.R.I."/>
        </authorList>
    </citation>
    <scope>NUCLEOTIDE SEQUENCE [LARGE SCALE GENOMIC DNA]</scope>
    <source>
        <strain evidence="5 6">25_K</strain>
    </source>
</reference>
<keyword evidence="2" id="KW-0732">Signal</keyword>
<feature type="signal peptide" evidence="2">
    <location>
        <begin position="1"/>
        <end position="20"/>
    </location>
</feature>